<name>A0A2S4PYD1_9PEZI</name>
<dbReference type="STRING" id="225359.A0A2S4PYD1"/>
<dbReference type="Gene3D" id="3.30.1370.110">
    <property type="match status" value="1"/>
</dbReference>
<feature type="compositionally biased region" description="Basic and acidic residues" evidence="1">
    <location>
        <begin position="289"/>
        <end position="304"/>
    </location>
</feature>
<comment type="caution">
    <text evidence="3">The sequence shown here is derived from an EMBL/GenBank/DDBJ whole genome shotgun (WGS) entry which is preliminary data.</text>
</comment>
<dbReference type="InterPro" id="IPR053020">
    <property type="entry name" value="Smr_domain_protein"/>
</dbReference>
<dbReference type="SUPFAM" id="SSF160443">
    <property type="entry name" value="SMR domain-like"/>
    <property type="match status" value="1"/>
</dbReference>
<feature type="region of interest" description="Disordered" evidence="1">
    <location>
        <begin position="415"/>
        <end position="469"/>
    </location>
</feature>
<dbReference type="PANTHER" id="PTHR47417">
    <property type="entry name" value="SMR DOMAIN-CONTAINING PROTEIN YPL199C"/>
    <property type="match status" value="1"/>
</dbReference>
<reference evidence="3 4" key="1">
    <citation type="submission" date="2017-10" db="EMBL/GenBank/DDBJ databases">
        <title>Development of genomic resources for the powdery mildew, Erysiphe pulchra.</title>
        <authorList>
            <person name="Wadl P.A."/>
            <person name="Mack B.M."/>
            <person name="Moore G."/>
            <person name="Beltz S.B."/>
        </authorList>
    </citation>
    <scope>NUCLEOTIDE SEQUENCE [LARGE SCALE GENOMIC DNA]</scope>
    <source>
        <strain evidence="3">Cflorida</strain>
    </source>
</reference>
<proteinExistence type="predicted"/>
<protein>
    <recommendedName>
        <fullName evidence="2">DUF1771 domain-containing protein</fullName>
    </recommendedName>
</protein>
<organism evidence="3 4">
    <name type="scientific">Erysiphe pulchra</name>
    <dbReference type="NCBI Taxonomy" id="225359"/>
    <lineage>
        <taxon>Eukaryota</taxon>
        <taxon>Fungi</taxon>
        <taxon>Dikarya</taxon>
        <taxon>Ascomycota</taxon>
        <taxon>Pezizomycotina</taxon>
        <taxon>Leotiomycetes</taxon>
        <taxon>Erysiphales</taxon>
        <taxon>Erysiphaceae</taxon>
        <taxon>Erysiphe</taxon>
    </lineage>
</organism>
<dbReference type="EMBL" id="PEDP01000203">
    <property type="protein sequence ID" value="POS87034.1"/>
    <property type="molecule type" value="Genomic_DNA"/>
</dbReference>
<dbReference type="SMART" id="SM01162">
    <property type="entry name" value="DUF1771"/>
    <property type="match status" value="1"/>
</dbReference>
<dbReference type="InterPro" id="IPR013899">
    <property type="entry name" value="DUF1771"/>
</dbReference>
<dbReference type="PANTHER" id="PTHR47417:SF1">
    <property type="entry name" value="SMR DOMAIN-CONTAINING PROTEIN YPL199C"/>
    <property type="match status" value="1"/>
</dbReference>
<evidence type="ECO:0000259" key="2">
    <source>
        <dbReference type="SMART" id="SM01162"/>
    </source>
</evidence>
<accession>A0A2S4PYD1</accession>
<dbReference type="OrthoDB" id="3231855at2759"/>
<keyword evidence="4" id="KW-1185">Reference proteome</keyword>
<feature type="compositionally biased region" description="Polar residues" evidence="1">
    <location>
        <begin position="415"/>
        <end position="424"/>
    </location>
</feature>
<dbReference type="Pfam" id="PF08590">
    <property type="entry name" value="DUF1771"/>
    <property type="match status" value="1"/>
</dbReference>
<dbReference type="InterPro" id="IPR036063">
    <property type="entry name" value="Smr_dom_sf"/>
</dbReference>
<evidence type="ECO:0000256" key="1">
    <source>
        <dbReference type="SAM" id="MobiDB-lite"/>
    </source>
</evidence>
<sequence length="493" mass="56220">MVVAGLDRSAVIAWNSRPRIPLERSVALSEPPNRASTDQQINLNRTSLHNQTDCKKSDYAITNVSSYPVWGEILHDGWSSPLSVDFPNLQYITVISELPLLIEAKAISLTSPNKNRIPSSLSTHNRTMMILKRRVAMGLREYINYLSDLNVVTTPDTVHEFISLYEYSRFSTKPISEQEFRKLMNYFTEILRSMQPLDSEVLNSDKDSTEEYFGDDSDLELSSEFPRSQELISVDSNSNQSGSISGSNGTIRRGYTWFNEVGENLFKAFNYSPNNEVEGQYDHLRTLARQEQEKRSSFSKKSQEAYKQGDGATAHQLSEQAKKHATLAAQYNQQASDYIFRENNAAGQVDEDTIDLHGQYVEEAGKILEQRIRYAQKNGQSHLHVPRVEQICQQLHLRYSSEEDNAGRIYINLQSNEGNHQPHGNQTQTQTPTYAYPNQPTQLHQHQNQPSLHQQPPNTTFPQTEDSNDELERLARKILPKVFKKLDGCCVIM</sequence>
<feature type="compositionally biased region" description="Polar residues" evidence="1">
    <location>
        <begin position="443"/>
        <end position="465"/>
    </location>
</feature>
<dbReference type="Proteomes" id="UP000237438">
    <property type="component" value="Unassembled WGS sequence"/>
</dbReference>
<feature type="region of interest" description="Disordered" evidence="1">
    <location>
        <begin position="289"/>
        <end position="321"/>
    </location>
</feature>
<feature type="compositionally biased region" description="Low complexity" evidence="1">
    <location>
        <begin position="425"/>
        <end position="442"/>
    </location>
</feature>
<evidence type="ECO:0000313" key="3">
    <source>
        <dbReference type="EMBL" id="POS87034.1"/>
    </source>
</evidence>
<gene>
    <name evidence="3" type="ORF">EPUL_000639</name>
</gene>
<dbReference type="AlphaFoldDB" id="A0A2S4PYD1"/>
<feature type="domain" description="DUF1771" evidence="2">
    <location>
        <begin position="280"/>
        <end position="345"/>
    </location>
</feature>
<evidence type="ECO:0000313" key="4">
    <source>
        <dbReference type="Proteomes" id="UP000237438"/>
    </source>
</evidence>
<feature type="non-terminal residue" evidence="3">
    <location>
        <position position="493"/>
    </location>
</feature>